<dbReference type="InterPro" id="IPR003795">
    <property type="entry name" value="DUF192"/>
</dbReference>
<keyword evidence="3" id="KW-1185">Reference proteome</keyword>
<dbReference type="InterPro" id="IPR038695">
    <property type="entry name" value="Saro_0823-like_sf"/>
</dbReference>
<evidence type="ECO:0000313" key="3">
    <source>
        <dbReference type="Proteomes" id="UP001219349"/>
    </source>
</evidence>
<feature type="chain" id="PRO_5046055026" evidence="1">
    <location>
        <begin position="25"/>
        <end position="168"/>
    </location>
</feature>
<name>A0ABY7SLT5_9RHOB</name>
<evidence type="ECO:0000313" key="2">
    <source>
        <dbReference type="EMBL" id="WCR07467.1"/>
    </source>
</evidence>
<gene>
    <name evidence="2" type="ORF">JHX87_01015</name>
</gene>
<sequence length="168" mass="18358">MSLNKVATAAFLVCGFFLAAPALAQPVTCAPDLVQFRTPEAVRSFRVEIADDAAERARGLMYRRELADDSGMLFIYDSPRPASFWMRNTYIPLDLIFLDSVGVIRHIHRNARPMDETPIPGAALGDPDPDRLMVLEIPAGQADANGLGVGQPMAYPALDQELAAWPCD</sequence>
<dbReference type="EMBL" id="CP067136">
    <property type="protein sequence ID" value="WCR07467.1"/>
    <property type="molecule type" value="Genomic_DNA"/>
</dbReference>
<organism evidence="2 3">
    <name type="scientific">Paracoccus fistulariae</name>
    <dbReference type="NCBI Taxonomy" id="658446"/>
    <lineage>
        <taxon>Bacteria</taxon>
        <taxon>Pseudomonadati</taxon>
        <taxon>Pseudomonadota</taxon>
        <taxon>Alphaproteobacteria</taxon>
        <taxon>Rhodobacterales</taxon>
        <taxon>Paracoccaceae</taxon>
        <taxon>Paracoccus</taxon>
    </lineage>
</organism>
<dbReference type="PANTHER" id="PTHR37953:SF1">
    <property type="entry name" value="UPF0127 PROTEIN MJ1496"/>
    <property type="match status" value="1"/>
</dbReference>
<evidence type="ECO:0000256" key="1">
    <source>
        <dbReference type="SAM" id="SignalP"/>
    </source>
</evidence>
<keyword evidence="1" id="KW-0732">Signal</keyword>
<protein>
    <submittedName>
        <fullName evidence="2">DUF192 domain-containing protein</fullName>
    </submittedName>
</protein>
<feature type="signal peptide" evidence="1">
    <location>
        <begin position="1"/>
        <end position="24"/>
    </location>
</feature>
<dbReference type="Gene3D" id="2.60.120.1140">
    <property type="entry name" value="Protein of unknown function DUF192"/>
    <property type="match status" value="1"/>
</dbReference>
<dbReference type="Pfam" id="PF02643">
    <property type="entry name" value="DUF192"/>
    <property type="match status" value="1"/>
</dbReference>
<dbReference type="PANTHER" id="PTHR37953">
    <property type="entry name" value="UPF0127 PROTEIN MJ1496"/>
    <property type="match status" value="1"/>
</dbReference>
<reference evidence="2 3" key="1">
    <citation type="submission" date="2021-01" db="EMBL/GenBank/DDBJ databases">
        <title>Biogeographic distribution of Paracoccus.</title>
        <authorList>
            <person name="Hollensteiner J."/>
            <person name="Leineberger J."/>
            <person name="Brinkhoff T."/>
            <person name="Daniel R."/>
        </authorList>
    </citation>
    <scope>NUCLEOTIDE SEQUENCE [LARGE SCALE GENOMIC DNA]</scope>
    <source>
        <strain evidence="2 3">KCTC 22803</strain>
    </source>
</reference>
<proteinExistence type="predicted"/>
<accession>A0ABY7SLT5</accession>
<dbReference type="RefSeq" id="WP_271884486.1">
    <property type="nucleotide sequence ID" value="NZ_CP067136.1"/>
</dbReference>
<dbReference type="Proteomes" id="UP001219349">
    <property type="component" value="Chromosome"/>
</dbReference>